<dbReference type="Gene3D" id="3.20.20.10">
    <property type="entry name" value="Alanine racemase"/>
    <property type="match status" value="1"/>
</dbReference>
<evidence type="ECO:0000313" key="5">
    <source>
        <dbReference type="EMBL" id="MBO1531657.1"/>
    </source>
</evidence>
<keyword evidence="1 2" id="KW-0663">Pyridoxal phosphate</keyword>
<evidence type="ECO:0000256" key="1">
    <source>
        <dbReference type="ARBA" id="ARBA00022898"/>
    </source>
</evidence>
<dbReference type="CDD" id="cd06824">
    <property type="entry name" value="PLPDE_III_Yggs_like"/>
    <property type="match status" value="1"/>
</dbReference>
<keyword evidence="6" id="KW-1185">Reference proteome</keyword>
<comment type="caution">
    <text evidence="5">The sequence shown here is derived from an EMBL/GenBank/DDBJ whole genome shotgun (WGS) entry which is preliminary data.</text>
</comment>
<sequence>MTNHFDEQNLLDHWQQVNHQVMEACTNAKGRENGGVDLLAVSKTKPAEMIAFLAKQGQRDFGENYLQEALEKIKALQKRAEATHIVWHYIGHIQRNKTRDIAENFDWVQTVERDIIAKRLHNQRPDDLAPLNVLIQVNIDNEDSKSGCLPEALPELVATIMEYERLQLRGLMIIPAQADTDAFARTKQLFDDIKKVHPELRAWDTLSMGMSGDMTAAIAHGATMVRVGSAIFGARN</sequence>
<reference evidence="5 6" key="1">
    <citation type="submission" date="2021-03" db="EMBL/GenBank/DDBJ databases">
        <authorList>
            <person name="Shang D.-D."/>
            <person name="Du Z.-J."/>
            <person name="Chen G.-J."/>
        </authorList>
    </citation>
    <scope>NUCLEOTIDE SEQUENCE [LARGE SCALE GENOMIC DNA]</scope>
    <source>
        <strain evidence="5 6">F1192</strain>
    </source>
</reference>
<dbReference type="SUPFAM" id="SSF51419">
    <property type="entry name" value="PLP-binding barrel"/>
    <property type="match status" value="1"/>
</dbReference>
<feature type="modified residue" description="N6-(pyridoxal phosphate)lysine" evidence="2">
    <location>
        <position position="43"/>
    </location>
</feature>
<dbReference type="EMBL" id="JAGBKM010000020">
    <property type="protein sequence ID" value="MBO1531657.1"/>
    <property type="molecule type" value="Genomic_DNA"/>
</dbReference>
<protein>
    <recommendedName>
        <fullName evidence="2">Pyridoxal phosphate homeostasis protein</fullName>
        <shortName evidence="2">PLP homeostasis protein</shortName>
    </recommendedName>
</protein>
<name>A0ABS3NQG0_9GAMM</name>
<dbReference type="PIRSF" id="PIRSF004848">
    <property type="entry name" value="YBL036c_PLPDEIII"/>
    <property type="match status" value="1"/>
</dbReference>
<evidence type="ECO:0000313" key="6">
    <source>
        <dbReference type="Proteomes" id="UP000664554"/>
    </source>
</evidence>
<dbReference type="InterPro" id="IPR029066">
    <property type="entry name" value="PLP-binding_barrel"/>
</dbReference>
<dbReference type="Proteomes" id="UP000664554">
    <property type="component" value="Unassembled WGS sequence"/>
</dbReference>
<feature type="domain" description="Alanine racemase N-terminal" evidence="4">
    <location>
        <begin position="34"/>
        <end position="235"/>
    </location>
</feature>
<dbReference type="InterPro" id="IPR001608">
    <property type="entry name" value="Ala_racemase_N"/>
</dbReference>
<gene>
    <name evidence="5" type="ORF">J3492_10605</name>
</gene>
<dbReference type="Pfam" id="PF01168">
    <property type="entry name" value="Ala_racemase_N"/>
    <property type="match status" value="1"/>
</dbReference>
<dbReference type="HAMAP" id="MF_02087">
    <property type="entry name" value="PLP_homeostasis"/>
    <property type="match status" value="1"/>
</dbReference>
<dbReference type="InterPro" id="IPR011078">
    <property type="entry name" value="PyrdxlP_homeostasis"/>
</dbReference>
<accession>A0ABS3NQG0</accession>
<evidence type="ECO:0000259" key="4">
    <source>
        <dbReference type="Pfam" id="PF01168"/>
    </source>
</evidence>
<dbReference type="PANTHER" id="PTHR10146">
    <property type="entry name" value="PROLINE SYNTHETASE CO-TRANSCRIBED BACTERIAL HOMOLOG PROTEIN"/>
    <property type="match status" value="1"/>
</dbReference>
<evidence type="ECO:0000256" key="2">
    <source>
        <dbReference type="HAMAP-Rule" id="MF_02087"/>
    </source>
</evidence>
<dbReference type="NCBIfam" id="TIGR00044">
    <property type="entry name" value="YggS family pyridoxal phosphate-dependent enzyme"/>
    <property type="match status" value="1"/>
</dbReference>
<comment type="similarity">
    <text evidence="2 3">Belongs to the pyridoxal phosphate-binding protein YggS/PROSC family.</text>
</comment>
<organism evidence="5 6">
    <name type="scientific">Psychrobacter coccoides</name>
    <dbReference type="NCBI Taxonomy" id="2818440"/>
    <lineage>
        <taxon>Bacteria</taxon>
        <taxon>Pseudomonadati</taxon>
        <taxon>Pseudomonadota</taxon>
        <taxon>Gammaproteobacteria</taxon>
        <taxon>Moraxellales</taxon>
        <taxon>Moraxellaceae</taxon>
        <taxon>Psychrobacter</taxon>
    </lineage>
</organism>
<proteinExistence type="inferred from homology"/>
<evidence type="ECO:0000256" key="3">
    <source>
        <dbReference type="RuleBase" id="RU004514"/>
    </source>
</evidence>
<dbReference type="PANTHER" id="PTHR10146:SF14">
    <property type="entry name" value="PYRIDOXAL PHOSPHATE HOMEOSTASIS PROTEIN"/>
    <property type="match status" value="1"/>
</dbReference>
<comment type="function">
    <text evidence="2">Pyridoxal 5'-phosphate (PLP)-binding protein, which is involved in PLP homeostasis.</text>
</comment>
<dbReference type="RefSeq" id="WP_207992026.1">
    <property type="nucleotide sequence ID" value="NZ_JAGBKM010000020.1"/>
</dbReference>